<evidence type="ECO:0000313" key="1">
    <source>
        <dbReference type="EMBL" id="TGE20999.1"/>
    </source>
</evidence>
<dbReference type="Proteomes" id="UP000298471">
    <property type="component" value="Unassembled WGS sequence"/>
</dbReference>
<keyword evidence="2" id="KW-1185">Reference proteome</keyword>
<organism evidence="1 2">
    <name type="scientific">Hymenobacter metallicola</name>
    <dbReference type="NCBI Taxonomy" id="2563114"/>
    <lineage>
        <taxon>Bacteria</taxon>
        <taxon>Pseudomonadati</taxon>
        <taxon>Bacteroidota</taxon>
        <taxon>Cytophagia</taxon>
        <taxon>Cytophagales</taxon>
        <taxon>Hymenobacteraceae</taxon>
        <taxon>Hymenobacter</taxon>
    </lineage>
</organism>
<proteinExistence type="predicted"/>
<reference evidence="1 2" key="1">
    <citation type="submission" date="2019-04" db="EMBL/GenBank/DDBJ databases">
        <authorList>
            <person name="Feng G."/>
            <person name="Zhang J."/>
            <person name="Zhu H."/>
        </authorList>
    </citation>
    <scope>NUCLEOTIDE SEQUENCE [LARGE SCALE GENOMIC DNA]</scope>
    <source>
        <strain evidence="1 2">9PBR-1</strain>
    </source>
</reference>
<gene>
    <name evidence="1" type="ORF">E5K02_24865</name>
</gene>
<accession>A0A4Z0PUN5</accession>
<dbReference type="EMBL" id="SRMB01000008">
    <property type="protein sequence ID" value="TGE20999.1"/>
    <property type="molecule type" value="Genomic_DNA"/>
</dbReference>
<protein>
    <submittedName>
        <fullName evidence="1">Uncharacterized protein</fullName>
    </submittedName>
</protein>
<dbReference type="RefSeq" id="WP_135399159.1">
    <property type="nucleotide sequence ID" value="NZ_SRMB01000008.1"/>
</dbReference>
<sequence>MSASPSCRFSRLCPTAQELMIRLIREQFISCLSLSTEAPESAWSRAIALADPTFVYCTTPEPTIRICPDSYPQLRECLRQELTKPA</sequence>
<comment type="caution">
    <text evidence="1">The sequence shown here is derived from an EMBL/GenBank/DDBJ whole genome shotgun (WGS) entry which is preliminary data.</text>
</comment>
<dbReference type="OrthoDB" id="885983at2"/>
<evidence type="ECO:0000313" key="2">
    <source>
        <dbReference type="Proteomes" id="UP000298471"/>
    </source>
</evidence>
<name>A0A4Z0PUN5_9BACT</name>
<dbReference type="AlphaFoldDB" id="A0A4Z0PUN5"/>